<dbReference type="OrthoDB" id="125856at2759"/>
<keyword evidence="4" id="KW-1185">Reference proteome</keyword>
<sequence>MDSFNSINFCEGLLKSYEIVSLSSLEKALQEVKKKVENEKESALKSIEKIQQSIQEKGGIDISYQLLERQARAHKDLESARILVKELNRDYDKTSVMLENKEMQRKNAILLKNLVLELDNFNLNQSDIEIDPRHLIYLKHALESLDLPEYNTAQQAIEKKFTETKKEYFEKFAKSFVRKDVKSMKEAYDILVDFSGQQECIDFYVDKVTESLEIKDQQDDFYKHLKYAISEIEGIVNREIVGNYVKLLSIFGENSAIVEILLTEILELKLKPFIHKHLDSDIISSQNFLEYLASSYVETLALTSRIKSDISQLSLDLSLTIDHLFSNIFSPFLSSYFTMEFRSLKGLVEGSFEYILEPLNMRIQRKSIDIRLVTQSPEEDIRNAVDQCTDSVLRNKKNSIMQELEAGLVRCKKLSQSGEESANSAQLITIVLDICYTGIYHQILTKLSSCLEYKGIKGFYIGKIFYLIADLAAYVRDFNKEIAKKISTHLQISDSERCESLRKRVSASIDQKIMKSLHQSVILMSSESENILKTHQKKTDYCGIEENLDNTEACTILNEYLLEQIANIKKSLPYSQYSKLLTSLGQKLTNVIVNHICGYIVSQEKALLLSSDMNKYRNLILLCENEKVVVEFEKFRQMMNLFMLPAQSLPEFIHEEPIASISTEILAEFISHRKDFKTGKVSKLLPSIFNS</sequence>
<dbReference type="GO" id="GO:0000145">
    <property type="term" value="C:exocyst"/>
    <property type="evidence" value="ECO:0007669"/>
    <property type="project" value="TreeGrafter"/>
</dbReference>
<dbReference type="GO" id="GO:0006887">
    <property type="term" value="P:exocytosis"/>
    <property type="evidence" value="ECO:0007669"/>
    <property type="project" value="TreeGrafter"/>
</dbReference>
<dbReference type="PANTHER" id="PTHR12100:SF0">
    <property type="entry name" value="EXOCYST COMPLEX COMPONENT 5"/>
    <property type="match status" value="1"/>
</dbReference>
<dbReference type="GO" id="GO:0006893">
    <property type="term" value="P:Golgi to plasma membrane transport"/>
    <property type="evidence" value="ECO:0007669"/>
    <property type="project" value="TreeGrafter"/>
</dbReference>
<proteinExistence type="predicted"/>
<dbReference type="AlphaFoldDB" id="A0A1R2CD83"/>
<reference evidence="3 4" key="1">
    <citation type="submission" date="2016-11" db="EMBL/GenBank/DDBJ databases">
        <title>The macronuclear genome of Stentor coeruleus: a giant cell with tiny introns.</title>
        <authorList>
            <person name="Slabodnick M."/>
            <person name="Ruby J.G."/>
            <person name="Reiff S.B."/>
            <person name="Swart E.C."/>
            <person name="Gosai S."/>
            <person name="Prabakaran S."/>
            <person name="Witkowska E."/>
            <person name="Larue G.E."/>
            <person name="Fisher S."/>
            <person name="Freeman R.M."/>
            <person name="Gunawardena J."/>
            <person name="Chu W."/>
            <person name="Stover N.A."/>
            <person name="Gregory B.D."/>
            <person name="Nowacki M."/>
            <person name="Derisi J."/>
            <person name="Roy S.W."/>
            <person name="Marshall W.F."/>
            <person name="Sood P."/>
        </authorList>
    </citation>
    <scope>NUCLEOTIDE SEQUENCE [LARGE SCALE GENOMIC DNA]</scope>
    <source>
        <strain evidence="3">WM001</strain>
    </source>
</reference>
<protein>
    <recommendedName>
        <fullName evidence="2">Exocyst complex component Sec10-like alpha-helical bundle domain-containing protein</fullName>
    </recommendedName>
</protein>
<evidence type="ECO:0000313" key="4">
    <source>
        <dbReference type="Proteomes" id="UP000187209"/>
    </source>
</evidence>
<evidence type="ECO:0000313" key="3">
    <source>
        <dbReference type="EMBL" id="OMJ86967.1"/>
    </source>
</evidence>
<organism evidence="3 4">
    <name type="scientific">Stentor coeruleus</name>
    <dbReference type="NCBI Taxonomy" id="5963"/>
    <lineage>
        <taxon>Eukaryota</taxon>
        <taxon>Sar</taxon>
        <taxon>Alveolata</taxon>
        <taxon>Ciliophora</taxon>
        <taxon>Postciliodesmatophora</taxon>
        <taxon>Heterotrichea</taxon>
        <taxon>Heterotrichida</taxon>
        <taxon>Stentoridae</taxon>
        <taxon>Stentor</taxon>
    </lineage>
</organism>
<dbReference type="Proteomes" id="UP000187209">
    <property type="component" value="Unassembled WGS sequence"/>
</dbReference>
<accession>A0A1R2CD83</accession>
<gene>
    <name evidence="3" type="ORF">SteCoe_11440</name>
</gene>
<feature type="domain" description="Exocyst complex component Sec10-like alpha-helical bundle" evidence="2">
    <location>
        <begin position="145"/>
        <end position="683"/>
    </location>
</feature>
<feature type="coiled-coil region" evidence="1">
    <location>
        <begin position="22"/>
        <end position="53"/>
    </location>
</feature>
<keyword evidence="1" id="KW-0175">Coiled coil</keyword>
<dbReference type="EMBL" id="MPUH01000190">
    <property type="protein sequence ID" value="OMJ86967.1"/>
    <property type="molecule type" value="Genomic_DNA"/>
</dbReference>
<dbReference type="Pfam" id="PF07393">
    <property type="entry name" value="Sec10_HB"/>
    <property type="match status" value="1"/>
</dbReference>
<dbReference type="PANTHER" id="PTHR12100">
    <property type="entry name" value="SEC10"/>
    <property type="match status" value="1"/>
</dbReference>
<name>A0A1R2CD83_9CILI</name>
<comment type="caution">
    <text evidence="3">The sequence shown here is derived from an EMBL/GenBank/DDBJ whole genome shotgun (WGS) entry which is preliminary data.</text>
</comment>
<dbReference type="InterPro" id="IPR009976">
    <property type="entry name" value="Sec10-like"/>
</dbReference>
<dbReference type="InterPro" id="IPR048627">
    <property type="entry name" value="Sec10_HB"/>
</dbReference>
<evidence type="ECO:0000259" key="2">
    <source>
        <dbReference type="Pfam" id="PF07393"/>
    </source>
</evidence>
<evidence type="ECO:0000256" key="1">
    <source>
        <dbReference type="SAM" id="Coils"/>
    </source>
</evidence>